<evidence type="ECO:0000256" key="2">
    <source>
        <dbReference type="ARBA" id="ARBA00022448"/>
    </source>
</evidence>
<keyword evidence="6 8" id="KW-0472">Membrane</keyword>
<feature type="domain" description="TonB-dependent receptor plug" evidence="11">
    <location>
        <begin position="131"/>
        <end position="236"/>
    </location>
</feature>
<organism evidence="12 13">
    <name type="scientific">Runella defluvii</name>
    <dbReference type="NCBI Taxonomy" id="370973"/>
    <lineage>
        <taxon>Bacteria</taxon>
        <taxon>Pseudomonadati</taxon>
        <taxon>Bacteroidota</taxon>
        <taxon>Cytophagia</taxon>
        <taxon>Cytophagales</taxon>
        <taxon>Spirosomataceae</taxon>
        <taxon>Runella</taxon>
    </lineage>
</organism>
<dbReference type="Gene3D" id="2.170.130.10">
    <property type="entry name" value="TonB-dependent receptor, plug domain"/>
    <property type="match status" value="1"/>
</dbReference>
<dbReference type="InterPro" id="IPR037066">
    <property type="entry name" value="Plug_dom_sf"/>
</dbReference>
<dbReference type="Gene3D" id="2.40.170.20">
    <property type="entry name" value="TonB-dependent receptor, beta-barrel domain"/>
    <property type="match status" value="1"/>
</dbReference>
<keyword evidence="7 8" id="KW-0998">Cell outer membrane</keyword>
<keyword evidence="3 8" id="KW-1134">Transmembrane beta strand</keyword>
<evidence type="ECO:0000313" key="12">
    <source>
        <dbReference type="EMBL" id="MBB3840636.1"/>
    </source>
</evidence>
<dbReference type="PROSITE" id="PS52016">
    <property type="entry name" value="TONB_DEPENDENT_REC_3"/>
    <property type="match status" value="1"/>
</dbReference>
<dbReference type="PANTHER" id="PTHR30069:SF57">
    <property type="entry name" value="TONB-DEPENDENT RECEPTOR"/>
    <property type="match status" value="1"/>
</dbReference>
<dbReference type="InterPro" id="IPR000531">
    <property type="entry name" value="Beta-barrel_TonB"/>
</dbReference>
<dbReference type="InterPro" id="IPR008969">
    <property type="entry name" value="CarboxyPept-like_regulatory"/>
</dbReference>
<dbReference type="PANTHER" id="PTHR30069">
    <property type="entry name" value="TONB-DEPENDENT OUTER MEMBRANE RECEPTOR"/>
    <property type="match status" value="1"/>
</dbReference>
<proteinExistence type="inferred from homology"/>
<accession>A0A7W5ZPL3</accession>
<name>A0A7W5ZPL3_9BACT</name>
<evidence type="ECO:0000256" key="9">
    <source>
        <dbReference type="RuleBase" id="RU003357"/>
    </source>
</evidence>
<gene>
    <name evidence="12" type="ORF">FHS57_004656</name>
</gene>
<dbReference type="Proteomes" id="UP000541352">
    <property type="component" value="Unassembled WGS sequence"/>
</dbReference>
<evidence type="ECO:0000256" key="5">
    <source>
        <dbReference type="ARBA" id="ARBA00023077"/>
    </source>
</evidence>
<evidence type="ECO:0000313" key="13">
    <source>
        <dbReference type="Proteomes" id="UP000541352"/>
    </source>
</evidence>
<dbReference type="InterPro" id="IPR012910">
    <property type="entry name" value="Plug_dom"/>
</dbReference>
<dbReference type="Pfam" id="PF07715">
    <property type="entry name" value="Plug"/>
    <property type="match status" value="1"/>
</dbReference>
<reference evidence="12 13" key="1">
    <citation type="submission" date="2020-08" db="EMBL/GenBank/DDBJ databases">
        <title>Genomic Encyclopedia of Type Strains, Phase IV (KMG-IV): sequencing the most valuable type-strain genomes for metagenomic binning, comparative biology and taxonomic classification.</title>
        <authorList>
            <person name="Goeker M."/>
        </authorList>
    </citation>
    <scope>NUCLEOTIDE SEQUENCE [LARGE SCALE GENOMIC DNA]</scope>
    <source>
        <strain evidence="12 13">DSM 17976</strain>
    </source>
</reference>
<feature type="domain" description="TonB-dependent receptor-like beta-barrel" evidence="10">
    <location>
        <begin position="280"/>
        <end position="711"/>
    </location>
</feature>
<comment type="similarity">
    <text evidence="8 9">Belongs to the TonB-dependent receptor family.</text>
</comment>
<dbReference type="GO" id="GO:0044718">
    <property type="term" value="P:siderophore transmembrane transport"/>
    <property type="evidence" value="ECO:0007669"/>
    <property type="project" value="TreeGrafter"/>
</dbReference>
<keyword evidence="12" id="KW-0675">Receptor</keyword>
<keyword evidence="2 8" id="KW-0813">Transport</keyword>
<evidence type="ECO:0000256" key="6">
    <source>
        <dbReference type="ARBA" id="ARBA00023136"/>
    </source>
</evidence>
<dbReference type="GO" id="GO:0015344">
    <property type="term" value="F:siderophore uptake transmembrane transporter activity"/>
    <property type="evidence" value="ECO:0007669"/>
    <property type="project" value="TreeGrafter"/>
</dbReference>
<keyword evidence="5 9" id="KW-0798">TonB box</keyword>
<dbReference type="SUPFAM" id="SSF49464">
    <property type="entry name" value="Carboxypeptidase regulatory domain-like"/>
    <property type="match status" value="1"/>
</dbReference>
<comment type="subcellular location">
    <subcellularLocation>
        <location evidence="1 8">Cell outer membrane</location>
        <topology evidence="1 8">Multi-pass membrane protein</topology>
    </subcellularLocation>
</comment>
<dbReference type="SUPFAM" id="SSF56935">
    <property type="entry name" value="Porins"/>
    <property type="match status" value="1"/>
</dbReference>
<comment type="caution">
    <text evidence="12">The sequence shown here is derived from an EMBL/GenBank/DDBJ whole genome shotgun (WGS) entry which is preliminary data.</text>
</comment>
<dbReference type="AlphaFoldDB" id="A0A7W5ZPL3"/>
<evidence type="ECO:0000256" key="1">
    <source>
        <dbReference type="ARBA" id="ARBA00004571"/>
    </source>
</evidence>
<evidence type="ECO:0000256" key="4">
    <source>
        <dbReference type="ARBA" id="ARBA00022692"/>
    </source>
</evidence>
<dbReference type="GO" id="GO:0009279">
    <property type="term" value="C:cell outer membrane"/>
    <property type="evidence" value="ECO:0007669"/>
    <property type="project" value="UniProtKB-SubCell"/>
</dbReference>
<evidence type="ECO:0000259" key="10">
    <source>
        <dbReference type="Pfam" id="PF00593"/>
    </source>
</evidence>
<evidence type="ECO:0000259" key="11">
    <source>
        <dbReference type="Pfam" id="PF07715"/>
    </source>
</evidence>
<dbReference type="Pfam" id="PF13715">
    <property type="entry name" value="CarbopepD_reg_2"/>
    <property type="match status" value="1"/>
</dbReference>
<evidence type="ECO:0000256" key="3">
    <source>
        <dbReference type="ARBA" id="ARBA00022452"/>
    </source>
</evidence>
<protein>
    <submittedName>
        <fullName evidence="12">Outer membrane receptor for ferrienterochelin and colicins</fullName>
    </submittedName>
</protein>
<dbReference type="EMBL" id="JACIBY010000011">
    <property type="protein sequence ID" value="MBB3840636.1"/>
    <property type="molecule type" value="Genomic_DNA"/>
</dbReference>
<evidence type="ECO:0000256" key="8">
    <source>
        <dbReference type="PROSITE-ProRule" id="PRU01360"/>
    </source>
</evidence>
<dbReference type="Pfam" id="PF00593">
    <property type="entry name" value="TonB_dep_Rec_b-barrel"/>
    <property type="match status" value="1"/>
</dbReference>
<dbReference type="InterPro" id="IPR036942">
    <property type="entry name" value="Beta-barrel_TonB_sf"/>
</dbReference>
<keyword evidence="13" id="KW-1185">Reference proteome</keyword>
<dbReference type="Gene3D" id="2.60.40.1120">
    <property type="entry name" value="Carboxypeptidase-like, regulatory domain"/>
    <property type="match status" value="1"/>
</dbReference>
<keyword evidence="4 8" id="KW-0812">Transmembrane</keyword>
<evidence type="ECO:0000256" key="7">
    <source>
        <dbReference type="ARBA" id="ARBA00023237"/>
    </source>
</evidence>
<sequence length="776" mass="86465">MPTHIIPNGILTMKHFFLLLASLLVTTIIFAQTGSIRGTVTVKGKPLEFGTAALKNTQFGTTTDEKGVFEIKNVKYGSYQLVISAIGYRTITKAVTISEAKFFQELTLQTDELENSLAEVVVTGTMKEVSKLDSPVPVEIYTPVFFKRNPVPNLFESLQNINGIRPQLNCNVCNTGDIHINGLEGPYTMIMIDGMPIVSGLSTVYGLSGIPSALIERVEVVKGPASTLYGSEAVGGLINVITKKPSSAPLVSADVMGTSWAEFNADLGLKYKLGEKIQSLFGLNYFNFQRPTDKNGDGFTDITLQNRISLFNKFSIDRKDNRVFTLGGRYVYEDRWGGQTQWTPKYRGSNEIYAESINTKRWEVIGAYQLPMKEKITFQFSANGHLQDSYYGTTPYQAQQYIGFGQFTWDKKLKERHDLLVGTALRYTFYDDNTPATDADGKNAPSKVLLPGLFVQDEITLTTNHKLLLGARYDYNSIHGSIFTPRLNYKWTSTDKKNVLRASVGNGYRVANVFTEDHAALTGARKVEFTEELKPERSWNGNLNYVRKFFLGNGGYVGLDATAFYTFFNNRIIPDYLTDPNKIIYSNLSGNAVSRGLSLNIDVSLANGLKFMTGATAMDVFQREDDGSGTLVKQTQLLTEKFTGVWSVSYTFPQIGLSVDYTGNLYGPMKLPVLGPLDPRPEYSPWWSLQNIQLGKKFNNGLEIYGGVKNLLNFTPTPDAIARAFDPFDKQVTFDATGQVVPTPNNPYALTFDPSYVYAPNQGIRFFAGIRYNLFK</sequence>
<dbReference type="InterPro" id="IPR039426">
    <property type="entry name" value="TonB-dep_rcpt-like"/>
</dbReference>